<dbReference type="GO" id="GO:0044780">
    <property type="term" value="P:bacterial-type flagellum assembly"/>
    <property type="evidence" value="ECO:0007669"/>
    <property type="project" value="UniProtKB-UniRule"/>
</dbReference>
<dbReference type="GO" id="GO:0005886">
    <property type="term" value="C:plasma membrane"/>
    <property type="evidence" value="ECO:0007669"/>
    <property type="project" value="UniProtKB-SubCell"/>
</dbReference>
<dbReference type="PANTHER" id="PTHR30065">
    <property type="entry name" value="FLAGELLAR BIOSYNTHETIC PROTEIN FLIR"/>
    <property type="match status" value="1"/>
</dbReference>
<reference evidence="11" key="1">
    <citation type="journal article" date="2020" name="mSystems">
        <title>Genome- and Community-Level Interaction Insights into Carbon Utilization and Element Cycling Functions of Hydrothermarchaeota in Hydrothermal Sediment.</title>
        <authorList>
            <person name="Zhou Z."/>
            <person name="Liu Y."/>
            <person name="Xu W."/>
            <person name="Pan J."/>
            <person name="Luo Z.H."/>
            <person name="Li M."/>
        </authorList>
    </citation>
    <scope>NUCLEOTIDE SEQUENCE [LARGE SCALE GENOMIC DNA]</scope>
    <source>
        <strain evidence="11">SpSt-853</strain>
    </source>
</reference>
<dbReference type="NCBIfam" id="TIGR01400">
    <property type="entry name" value="fliR"/>
    <property type="match status" value="1"/>
</dbReference>
<keyword evidence="11" id="KW-0966">Cell projection</keyword>
<feature type="transmembrane region" description="Helical" evidence="10">
    <location>
        <begin position="15"/>
        <end position="34"/>
    </location>
</feature>
<dbReference type="PANTHER" id="PTHR30065:SF1">
    <property type="entry name" value="SURFACE PRESENTATION OF ANTIGENS PROTEIN SPAR"/>
    <property type="match status" value="1"/>
</dbReference>
<evidence type="ECO:0000256" key="3">
    <source>
        <dbReference type="ARBA" id="ARBA00021717"/>
    </source>
</evidence>
<evidence type="ECO:0000256" key="10">
    <source>
        <dbReference type="RuleBase" id="RU362071"/>
    </source>
</evidence>
<organism evidence="11">
    <name type="scientific">Desulfobacca acetoxidans</name>
    <dbReference type="NCBI Taxonomy" id="60893"/>
    <lineage>
        <taxon>Bacteria</taxon>
        <taxon>Pseudomonadati</taxon>
        <taxon>Thermodesulfobacteriota</taxon>
        <taxon>Desulfobaccia</taxon>
        <taxon>Desulfobaccales</taxon>
        <taxon>Desulfobaccaceae</taxon>
        <taxon>Desulfobacca</taxon>
    </lineage>
</organism>
<evidence type="ECO:0000256" key="4">
    <source>
        <dbReference type="ARBA" id="ARBA00022475"/>
    </source>
</evidence>
<dbReference type="InterPro" id="IPR006303">
    <property type="entry name" value="FliR"/>
</dbReference>
<comment type="similarity">
    <text evidence="2 10">Belongs to the FliR/MopE/SpaR family.</text>
</comment>
<comment type="function">
    <text evidence="1 10">Role in flagellar biosynthesis.</text>
</comment>
<evidence type="ECO:0000256" key="8">
    <source>
        <dbReference type="ARBA" id="ARBA00023143"/>
    </source>
</evidence>
<dbReference type="GO" id="GO:0006605">
    <property type="term" value="P:protein targeting"/>
    <property type="evidence" value="ECO:0007669"/>
    <property type="project" value="UniProtKB-UniRule"/>
</dbReference>
<name>A0A7C5AME9_9BACT</name>
<evidence type="ECO:0000256" key="6">
    <source>
        <dbReference type="ARBA" id="ARBA00022989"/>
    </source>
</evidence>
<feature type="transmembrane region" description="Helical" evidence="10">
    <location>
        <begin position="70"/>
        <end position="92"/>
    </location>
</feature>
<keyword evidence="11" id="KW-0282">Flagellum</keyword>
<dbReference type="Pfam" id="PF01311">
    <property type="entry name" value="Bac_export_1"/>
    <property type="match status" value="1"/>
</dbReference>
<evidence type="ECO:0000256" key="9">
    <source>
        <dbReference type="NCBIfam" id="TIGR01400"/>
    </source>
</evidence>
<keyword evidence="11" id="KW-0969">Cilium</keyword>
<comment type="caution">
    <text evidence="11">The sequence shown here is derived from an EMBL/GenBank/DDBJ whole genome shotgun (WGS) entry which is preliminary data.</text>
</comment>
<dbReference type="PRINTS" id="PR00953">
    <property type="entry name" value="TYPE3IMRPROT"/>
</dbReference>
<protein>
    <recommendedName>
        <fullName evidence="3 9">Flagellar biosynthetic protein FliR</fullName>
    </recommendedName>
</protein>
<dbReference type="InterPro" id="IPR002010">
    <property type="entry name" value="T3SS_IM_R"/>
</dbReference>
<keyword evidence="4 10" id="KW-1003">Cell membrane</keyword>
<dbReference type="GO" id="GO:0009425">
    <property type="term" value="C:bacterial-type flagellum basal body"/>
    <property type="evidence" value="ECO:0007669"/>
    <property type="project" value="UniProtKB-SubCell"/>
</dbReference>
<evidence type="ECO:0000256" key="5">
    <source>
        <dbReference type="ARBA" id="ARBA00022692"/>
    </source>
</evidence>
<keyword evidence="7 10" id="KW-0472">Membrane</keyword>
<keyword evidence="5 10" id="KW-0812">Transmembrane</keyword>
<keyword evidence="6 10" id="KW-1133">Transmembrane helix</keyword>
<evidence type="ECO:0000313" key="11">
    <source>
        <dbReference type="EMBL" id="HGZ12350.1"/>
    </source>
</evidence>
<evidence type="ECO:0000256" key="2">
    <source>
        <dbReference type="ARBA" id="ARBA00009772"/>
    </source>
</evidence>
<feature type="transmembrane region" description="Helical" evidence="10">
    <location>
        <begin position="189"/>
        <end position="209"/>
    </location>
</feature>
<feature type="transmembrane region" description="Helical" evidence="10">
    <location>
        <begin position="99"/>
        <end position="118"/>
    </location>
</feature>
<dbReference type="AlphaFoldDB" id="A0A7C5AME9"/>
<keyword evidence="8 10" id="KW-0975">Bacterial flagellum</keyword>
<accession>A0A7C5AME9</accession>
<feature type="transmembrane region" description="Helical" evidence="10">
    <location>
        <begin position="221"/>
        <end position="246"/>
    </location>
</feature>
<comment type="subcellular location">
    <subcellularLocation>
        <location evidence="10">Cell membrane</location>
        <topology evidence="10">Multi-pass membrane protein</topology>
    </subcellularLocation>
    <subcellularLocation>
        <location evidence="10">Bacterial flagellum basal body</location>
    </subcellularLocation>
</comment>
<feature type="transmembrane region" description="Helical" evidence="10">
    <location>
        <begin position="46"/>
        <end position="64"/>
    </location>
</feature>
<sequence length="265" mass="28760">MSGEAVGMEHLLQNWRNFLLVALRTSCLLAFWPVWDSRLIPGQVRVFSLLVISLALTPVVAPFLPEFPTAWPAFLILATQEFLLGLSLGLLVRFLLAGAQLAGHLLSTQMGFGLVTLIDPQSRDQATVVADLFLFLAVVVFLASDGHHFLLRLLVLSFQEVPVGSAFFLPGNLLGALPGYGALMYKLAVMLAAPVLAALFLAQLAMGLVARAVPQIQVMILGFPLTIALGLLFLFLTLTMVGPLLVEHFASLRTPLHQVLQAWRG</sequence>
<gene>
    <name evidence="11" type="primary">fliR</name>
    <name evidence="11" type="ORF">ENW48_09035</name>
</gene>
<evidence type="ECO:0000256" key="1">
    <source>
        <dbReference type="ARBA" id="ARBA00002578"/>
    </source>
</evidence>
<dbReference type="EMBL" id="DTKJ01000059">
    <property type="protein sequence ID" value="HGZ12350.1"/>
    <property type="molecule type" value="Genomic_DNA"/>
</dbReference>
<evidence type="ECO:0000256" key="7">
    <source>
        <dbReference type="ARBA" id="ARBA00023136"/>
    </source>
</evidence>
<proteinExistence type="inferred from homology"/>